<dbReference type="AlphaFoldDB" id="A0A542ZX18"/>
<accession>A0A542ZX18</accession>
<evidence type="ECO:0000256" key="6">
    <source>
        <dbReference type="ARBA" id="ARBA00023136"/>
    </source>
</evidence>
<dbReference type="PANTHER" id="PTHR30106:SF2">
    <property type="entry name" value="UPF0324 INNER MEMBRANE PROTEIN YEIH"/>
    <property type="match status" value="1"/>
</dbReference>
<keyword evidence="3" id="KW-1003">Cell membrane</keyword>
<feature type="transmembrane region" description="Helical" evidence="8">
    <location>
        <begin position="133"/>
        <end position="150"/>
    </location>
</feature>
<feature type="transmembrane region" description="Helical" evidence="8">
    <location>
        <begin position="331"/>
        <end position="350"/>
    </location>
</feature>
<reference evidence="9 10" key="1">
    <citation type="submission" date="2019-06" db="EMBL/GenBank/DDBJ databases">
        <title>Sequencing the genomes of 1000 actinobacteria strains.</title>
        <authorList>
            <person name="Klenk H.-P."/>
        </authorList>
    </citation>
    <scope>NUCLEOTIDE SEQUENCE [LARGE SCALE GENOMIC DNA]</scope>
    <source>
        <strain evidence="9 10">DSM 4813</strain>
    </source>
</reference>
<feature type="transmembrane region" description="Helical" evidence="8">
    <location>
        <begin position="301"/>
        <end position="319"/>
    </location>
</feature>
<feature type="transmembrane region" description="Helical" evidence="8">
    <location>
        <begin position="49"/>
        <end position="82"/>
    </location>
</feature>
<evidence type="ECO:0000256" key="8">
    <source>
        <dbReference type="SAM" id="Phobius"/>
    </source>
</evidence>
<evidence type="ECO:0000256" key="2">
    <source>
        <dbReference type="ARBA" id="ARBA00007977"/>
    </source>
</evidence>
<keyword evidence="4 8" id="KW-0812">Transmembrane</keyword>
<feature type="transmembrane region" description="Helical" evidence="8">
    <location>
        <begin position="256"/>
        <end position="280"/>
    </location>
</feature>
<feature type="transmembrane region" description="Helical" evidence="8">
    <location>
        <begin position="162"/>
        <end position="183"/>
    </location>
</feature>
<evidence type="ECO:0000313" key="10">
    <source>
        <dbReference type="Proteomes" id="UP000315389"/>
    </source>
</evidence>
<evidence type="ECO:0000313" key="9">
    <source>
        <dbReference type="EMBL" id="TQL64897.1"/>
    </source>
</evidence>
<dbReference type="RefSeq" id="WP_170222644.1">
    <property type="nucleotide sequence ID" value="NZ_BAAASV010000002.1"/>
</dbReference>
<evidence type="ECO:0000256" key="4">
    <source>
        <dbReference type="ARBA" id="ARBA00022692"/>
    </source>
</evidence>
<keyword evidence="10" id="KW-1185">Reference proteome</keyword>
<sequence length="383" mass="38248">MSTTPTTPLRGPRQPGGTSASCDSGALQDGASRELGRGKSTPARAILTGVILTGLGLGCVAAQAAVPAVSAIVFGLAVGIAARPVVLRLPGDPARILADANSVAGTVLRTGVALLGIRFTLRDLGTLGPRGMAIAALTLIATFLVTRIVARRYGNDPDGSATIAAGFAVCGAAAASTMAGALAERGSGSRRRSMMDEYSAATIAMVCVLGLVAIPVTIFMSASLGLSDADTGLWMGASLPEVAHVVMAGDLVSPEALAIATVAKLLRVALLAPLVLIVGAAGSGRLLRGRRTGRAGSKARIVPLFVIGFIACIALGTVFDLPEQAEGAAPVASTAMIAGAMVAIGANISISALARRWRTTGIAALTGTVTALAVPLIAIMATR</sequence>
<dbReference type="EMBL" id="VFOS01000001">
    <property type="protein sequence ID" value="TQL64897.1"/>
    <property type="molecule type" value="Genomic_DNA"/>
</dbReference>
<feature type="region of interest" description="Disordered" evidence="7">
    <location>
        <begin position="1"/>
        <end position="38"/>
    </location>
</feature>
<evidence type="ECO:0000256" key="5">
    <source>
        <dbReference type="ARBA" id="ARBA00022989"/>
    </source>
</evidence>
<keyword evidence="5 8" id="KW-1133">Transmembrane helix</keyword>
<feature type="transmembrane region" description="Helical" evidence="8">
    <location>
        <begin position="362"/>
        <end position="381"/>
    </location>
</feature>
<organism evidence="9 10">
    <name type="scientific">Rarobacter faecitabidus</name>
    <dbReference type="NCBI Taxonomy" id="13243"/>
    <lineage>
        <taxon>Bacteria</taxon>
        <taxon>Bacillati</taxon>
        <taxon>Actinomycetota</taxon>
        <taxon>Actinomycetes</taxon>
        <taxon>Micrococcales</taxon>
        <taxon>Rarobacteraceae</taxon>
        <taxon>Rarobacter</taxon>
    </lineage>
</organism>
<comment type="subcellular location">
    <subcellularLocation>
        <location evidence="1">Cell membrane</location>
        <topology evidence="1">Multi-pass membrane protein</topology>
    </subcellularLocation>
</comment>
<evidence type="ECO:0000256" key="7">
    <source>
        <dbReference type="SAM" id="MobiDB-lite"/>
    </source>
</evidence>
<name>A0A542ZX18_RARFA</name>
<gene>
    <name evidence="9" type="ORF">FB461_1425</name>
</gene>
<keyword evidence="6 8" id="KW-0472">Membrane</keyword>
<comment type="similarity">
    <text evidence="2">Belongs to the UPF0324 family.</text>
</comment>
<dbReference type="InterPro" id="IPR018383">
    <property type="entry name" value="UPF0324_pro"/>
</dbReference>
<evidence type="ECO:0000256" key="1">
    <source>
        <dbReference type="ARBA" id="ARBA00004651"/>
    </source>
</evidence>
<dbReference type="Pfam" id="PF03601">
    <property type="entry name" value="Cons_hypoth698"/>
    <property type="match status" value="1"/>
</dbReference>
<evidence type="ECO:0000256" key="3">
    <source>
        <dbReference type="ARBA" id="ARBA00022475"/>
    </source>
</evidence>
<comment type="caution">
    <text evidence="9">The sequence shown here is derived from an EMBL/GenBank/DDBJ whole genome shotgun (WGS) entry which is preliminary data.</text>
</comment>
<proteinExistence type="inferred from homology"/>
<dbReference type="Proteomes" id="UP000315389">
    <property type="component" value="Unassembled WGS sequence"/>
</dbReference>
<dbReference type="GO" id="GO:0005886">
    <property type="term" value="C:plasma membrane"/>
    <property type="evidence" value="ECO:0007669"/>
    <property type="project" value="UniProtKB-SubCell"/>
</dbReference>
<feature type="transmembrane region" description="Helical" evidence="8">
    <location>
        <begin position="203"/>
        <end position="226"/>
    </location>
</feature>
<dbReference type="PANTHER" id="PTHR30106">
    <property type="entry name" value="INNER MEMBRANE PROTEIN YEIH-RELATED"/>
    <property type="match status" value="1"/>
</dbReference>
<protein>
    <submittedName>
        <fullName evidence="9">Putative integral membrane protein (TIGR00698 family)</fullName>
    </submittedName>
</protein>